<dbReference type="PROSITE" id="PS51257">
    <property type="entry name" value="PROKAR_LIPOPROTEIN"/>
    <property type="match status" value="1"/>
</dbReference>
<dbReference type="EMBL" id="CP043839">
    <property type="protein sequence ID" value="WOF14788.1"/>
    <property type="molecule type" value="Genomic_DNA"/>
</dbReference>
<name>A0ABZ0G258_9BACT</name>
<accession>A0ABZ0G258</accession>
<dbReference type="InterPro" id="IPR011042">
    <property type="entry name" value="6-blade_b-propeller_TolB-like"/>
</dbReference>
<proteinExistence type="predicted"/>
<protein>
    <submittedName>
        <fullName evidence="1">6-bladed beta-propeller</fullName>
    </submittedName>
</protein>
<organism evidence="1 2">
    <name type="scientific">Butyricimonas paravirosa</name>
    <dbReference type="NCBI Taxonomy" id="1472417"/>
    <lineage>
        <taxon>Bacteria</taxon>
        <taxon>Pseudomonadati</taxon>
        <taxon>Bacteroidota</taxon>
        <taxon>Bacteroidia</taxon>
        <taxon>Bacteroidales</taxon>
        <taxon>Odoribacteraceae</taxon>
        <taxon>Butyricimonas</taxon>
    </lineage>
</organism>
<gene>
    <name evidence="1" type="ORF">F1644_22145</name>
</gene>
<sequence length="382" mass="44901">MLNTKNKFMKTILFISTITLLLSCSNSQNSNSTISIDLDASKSISINNIFSKMEIIPLETNEKSIIQNIDKIIEYQSFIYILDRRQKAVLIFDSHGKFISKINTIGRAPDEFYLLEDIVINRFANTLECLDPMGKILTYSLQGQYQSSIYLPHPPMAYHYLHILNQDSILLYTNPTKYNDYTFRIFSRQQDTFVSQFMKQKKIINGECRQPIQVYKDSIYFTQAFSNEIYKISNDTLLPAYQWDFGKYTYNLSKMKFPDLTNPEEQIKFYKEVMYSSKIPYTLGFNSQNDRYLFCSLFMKNKILNILYDKTTKRKVVFSKSKEDIGLYPLYMDNNKIIGITDETLVPLEPLENTQNIEIIKKEIIYTLTDYSNPILIKYIFK</sequence>
<dbReference type="Pfam" id="PF17170">
    <property type="entry name" value="DUF5128"/>
    <property type="match status" value="1"/>
</dbReference>
<dbReference type="Proteomes" id="UP001302374">
    <property type="component" value="Chromosome"/>
</dbReference>
<evidence type="ECO:0000313" key="1">
    <source>
        <dbReference type="EMBL" id="WOF14788.1"/>
    </source>
</evidence>
<evidence type="ECO:0000313" key="2">
    <source>
        <dbReference type="Proteomes" id="UP001302374"/>
    </source>
</evidence>
<dbReference type="Gene3D" id="2.120.10.30">
    <property type="entry name" value="TolB, C-terminal domain"/>
    <property type="match status" value="1"/>
</dbReference>
<keyword evidence="2" id="KW-1185">Reference proteome</keyword>
<reference evidence="1 2" key="1">
    <citation type="submission" date="2019-09" db="EMBL/GenBank/DDBJ databases">
        <title>Butyricimonas paravirosa DSM 105722 (=214-4 = JCM 18677 = CCUG 65563).</title>
        <authorList>
            <person name="Le Roy T."/>
            <person name="Cani P.D."/>
        </authorList>
    </citation>
    <scope>NUCLEOTIDE SEQUENCE [LARGE SCALE GENOMIC DNA]</scope>
    <source>
        <strain evidence="1 2">DSM 105722</strain>
    </source>
</reference>